<proteinExistence type="predicted"/>
<keyword evidence="2" id="KW-1185">Reference proteome</keyword>
<dbReference type="Proteomes" id="UP000001585">
    <property type="component" value="Segment"/>
</dbReference>
<accession>Q5YA52</accession>
<name>Q5YA52_9CAUD</name>
<dbReference type="KEGG" id="vg:3197293"/>
<protein>
    <submittedName>
        <fullName evidence="1">58</fullName>
    </submittedName>
</protein>
<evidence type="ECO:0000313" key="2">
    <source>
        <dbReference type="Proteomes" id="UP000001585"/>
    </source>
</evidence>
<dbReference type="RefSeq" id="YP_164436.1">
    <property type="nucleotide sequence ID" value="NC_006557.1"/>
</dbReference>
<sequence length="59" mass="6646">MSFKTECALCGQEIPYDEKCFMEGNHGEPTCLTKEECKAPEEWEADVVSDDELEEGGEQ</sequence>
<gene>
    <name evidence="1" type="primary">58</name>
</gene>
<dbReference type="OrthoDB" id="41571at10239"/>
<evidence type="ECO:0000313" key="1">
    <source>
        <dbReference type="EMBL" id="AAU85105.1"/>
    </source>
</evidence>
<dbReference type="EMBL" id="AY616446">
    <property type="protein sequence ID" value="AAU85105.1"/>
    <property type="molecule type" value="Genomic_DNA"/>
</dbReference>
<reference evidence="1 2" key="1">
    <citation type="journal article" date="2004" name="Extremophiles">
        <title>The Genome of BCJA1, a Bacteriophage Active Against the Alkaliphilic Bacterium, Bacillus clarkii.</title>
        <authorList>
            <person name="Kropinski A.M."/>
            <person name="Hayward M."/>
            <person name="Agnew D."/>
            <person name="Jarrell K.F."/>
        </authorList>
    </citation>
    <scope>NUCLEOTIDE SEQUENCE [LARGE SCALE GENOMIC DNA]</scope>
</reference>
<organism evidence="1 2">
    <name type="scientific">Bacillus phage BCASJ1c</name>
    <dbReference type="NCBI Taxonomy" id="294382"/>
    <lineage>
        <taxon>Viruses</taxon>
        <taxon>Duplodnaviria</taxon>
        <taxon>Heunggongvirae</taxon>
        <taxon>Uroviricota</taxon>
        <taxon>Caudoviricetes</taxon>
        <taxon>Jarrellvirus</taxon>
        <taxon>Jarrellvirus BCAJ1</taxon>
    </lineage>
</organism>